<dbReference type="AlphaFoldDB" id="A0A8T0B999"/>
<reference evidence="2" key="1">
    <citation type="submission" date="2020-08" db="EMBL/GenBank/DDBJ databases">
        <title>Chromosome-level assembly of Southern catfish (Silurus meridionalis) provides insights into visual adaptation to the nocturnal and benthic lifestyles.</title>
        <authorList>
            <person name="Zhang Y."/>
            <person name="Wang D."/>
            <person name="Peng Z."/>
        </authorList>
    </citation>
    <scope>NUCLEOTIDE SEQUENCE</scope>
    <source>
        <strain evidence="2">SWU-2019-XX</strain>
        <tissue evidence="2">Muscle</tissue>
    </source>
</reference>
<dbReference type="Proteomes" id="UP000606274">
    <property type="component" value="Unassembled WGS sequence"/>
</dbReference>
<proteinExistence type="predicted"/>
<feature type="region of interest" description="Disordered" evidence="1">
    <location>
        <begin position="357"/>
        <end position="385"/>
    </location>
</feature>
<feature type="region of interest" description="Disordered" evidence="1">
    <location>
        <begin position="243"/>
        <end position="305"/>
    </location>
</feature>
<evidence type="ECO:0000313" key="3">
    <source>
        <dbReference type="Proteomes" id="UP000606274"/>
    </source>
</evidence>
<feature type="compositionally biased region" description="Basic and acidic residues" evidence="1">
    <location>
        <begin position="273"/>
        <end position="303"/>
    </location>
</feature>
<dbReference type="EMBL" id="JABFDY010000009">
    <property type="protein sequence ID" value="KAF7703451.1"/>
    <property type="molecule type" value="Genomic_DNA"/>
</dbReference>
<protein>
    <submittedName>
        <fullName evidence="2">Uncharacterized protein</fullName>
    </submittedName>
</protein>
<feature type="compositionally biased region" description="Basic and acidic residues" evidence="1">
    <location>
        <begin position="140"/>
        <end position="185"/>
    </location>
</feature>
<accession>A0A8T0B999</accession>
<comment type="caution">
    <text evidence="2">The sequence shown here is derived from an EMBL/GenBank/DDBJ whole genome shotgun (WGS) entry which is preliminary data.</text>
</comment>
<gene>
    <name evidence="2" type="ORF">HF521_022458</name>
</gene>
<organism evidence="2 3">
    <name type="scientific">Silurus meridionalis</name>
    <name type="common">Southern catfish</name>
    <name type="synonym">Silurus soldatovi meridionalis</name>
    <dbReference type="NCBI Taxonomy" id="175797"/>
    <lineage>
        <taxon>Eukaryota</taxon>
        <taxon>Metazoa</taxon>
        <taxon>Chordata</taxon>
        <taxon>Craniata</taxon>
        <taxon>Vertebrata</taxon>
        <taxon>Euteleostomi</taxon>
        <taxon>Actinopterygii</taxon>
        <taxon>Neopterygii</taxon>
        <taxon>Teleostei</taxon>
        <taxon>Ostariophysi</taxon>
        <taxon>Siluriformes</taxon>
        <taxon>Siluridae</taxon>
        <taxon>Silurus</taxon>
    </lineage>
</organism>
<name>A0A8T0B999_SILME</name>
<feature type="compositionally biased region" description="Acidic residues" evidence="1">
    <location>
        <begin position="250"/>
        <end position="272"/>
    </location>
</feature>
<feature type="region of interest" description="Disordered" evidence="1">
    <location>
        <begin position="119"/>
        <end position="227"/>
    </location>
</feature>
<feature type="compositionally biased region" description="Acidic residues" evidence="1">
    <location>
        <begin position="186"/>
        <end position="198"/>
    </location>
</feature>
<keyword evidence="3" id="KW-1185">Reference proteome</keyword>
<evidence type="ECO:0000313" key="2">
    <source>
        <dbReference type="EMBL" id="KAF7703451.1"/>
    </source>
</evidence>
<sequence>MMAERMETPETTEDEMAQLQSTLKLMEGQAERRRSRSVLTPASHRHCKYRIGHKKRKLQHLRKISNVLLERRMLEDVTPEEEAEETPYYVDWEGYPKETFPQYEVQLRRRYPSVILEEPYGDVSTPEELAERIESEEEEDKRNEETEKVKDEFSENQDDPKKIKGDGVLEKGEETEDNKDGADEDHQQDEEEKEEVSEDQPCLAYDSTDEQETPNSPGQQTSRRRQISFSIQRQFFYCSKTGSVRCSYGDVDDDDYDDDDYDDDDNKLDEDDLKNTEREEELQKKKDKAVQRESEKENEMKLEEEMEMGIEEEMEREEMEEDDPLMEAERLDFSNQLIWDPEVEELDLIDFLLKYKPEPGVNSEQSGAAEATGLMMRYKNQKKEN</sequence>
<evidence type="ECO:0000256" key="1">
    <source>
        <dbReference type="SAM" id="MobiDB-lite"/>
    </source>
</evidence>